<protein>
    <submittedName>
        <fullName evidence="2">Uncharacterized protein</fullName>
    </submittedName>
</protein>
<gene>
    <name evidence="2" type="ORF">RJT34_12526</name>
</gene>
<evidence type="ECO:0000313" key="2">
    <source>
        <dbReference type="EMBL" id="KAK7301656.1"/>
    </source>
</evidence>
<proteinExistence type="predicted"/>
<organism evidence="2 3">
    <name type="scientific">Clitoria ternatea</name>
    <name type="common">Butterfly pea</name>
    <dbReference type="NCBI Taxonomy" id="43366"/>
    <lineage>
        <taxon>Eukaryota</taxon>
        <taxon>Viridiplantae</taxon>
        <taxon>Streptophyta</taxon>
        <taxon>Embryophyta</taxon>
        <taxon>Tracheophyta</taxon>
        <taxon>Spermatophyta</taxon>
        <taxon>Magnoliopsida</taxon>
        <taxon>eudicotyledons</taxon>
        <taxon>Gunneridae</taxon>
        <taxon>Pentapetalae</taxon>
        <taxon>rosids</taxon>
        <taxon>fabids</taxon>
        <taxon>Fabales</taxon>
        <taxon>Fabaceae</taxon>
        <taxon>Papilionoideae</taxon>
        <taxon>50 kb inversion clade</taxon>
        <taxon>NPAAA clade</taxon>
        <taxon>indigoferoid/millettioid clade</taxon>
        <taxon>Phaseoleae</taxon>
        <taxon>Clitoria</taxon>
    </lineage>
</organism>
<name>A0AAN9PKK7_CLITE</name>
<reference evidence="2 3" key="1">
    <citation type="submission" date="2024-01" db="EMBL/GenBank/DDBJ databases">
        <title>The genomes of 5 underutilized Papilionoideae crops provide insights into root nodulation and disease resistance.</title>
        <authorList>
            <person name="Yuan L."/>
        </authorList>
    </citation>
    <scope>NUCLEOTIDE SEQUENCE [LARGE SCALE GENOMIC DNA]</scope>
    <source>
        <strain evidence="2">LY-2023</strain>
        <tissue evidence="2">Leaf</tissue>
    </source>
</reference>
<sequence>MIIRQVQYRNPDASLKINVINPYHEFHDGKLFTMVNDELREPKDVPYWLVELSKLQSTTVQPGSLTSTYQVPPSGSGMVSKENKSSPLIRAK</sequence>
<comment type="caution">
    <text evidence="2">The sequence shown here is derived from an EMBL/GenBank/DDBJ whole genome shotgun (WGS) entry which is preliminary data.</text>
</comment>
<evidence type="ECO:0000256" key="1">
    <source>
        <dbReference type="SAM" id="MobiDB-lite"/>
    </source>
</evidence>
<dbReference type="Proteomes" id="UP001359559">
    <property type="component" value="Unassembled WGS sequence"/>
</dbReference>
<dbReference type="EMBL" id="JAYKXN010000003">
    <property type="protein sequence ID" value="KAK7301656.1"/>
    <property type="molecule type" value="Genomic_DNA"/>
</dbReference>
<keyword evidence="3" id="KW-1185">Reference proteome</keyword>
<dbReference type="AlphaFoldDB" id="A0AAN9PKK7"/>
<accession>A0AAN9PKK7</accession>
<feature type="compositionally biased region" description="Polar residues" evidence="1">
    <location>
        <begin position="61"/>
        <end position="73"/>
    </location>
</feature>
<feature type="region of interest" description="Disordered" evidence="1">
    <location>
        <begin position="61"/>
        <end position="92"/>
    </location>
</feature>
<evidence type="ECO:0000313" key="3">
    <source>
        <dbReference type="Proteomes" id="UP001359559"/>
    </source>
</evidence>